<proteinExistence type="predicted"/>
<evidence type="ECO:0000256" key="1">
    <source>
        <dbReference type="SAM" id="MobiDB-lite"/>
    </source>
</evidence>
<protein>
    <recommendedName>
        <fullName evidence="4">DUF3008 domain-containing protein</fullName>
    </recommendedName>
</protein>
<reference evidence="3" key="1">
    <citation type="journal article" date="2019" name="Int. J. Syst. Evol. Microbiol.">
        <title>The Global Catalogue of Microorganisms (GCM) 10K type strain sequencing project: providing services to taxonomists for standard genome sequencing and annotation.</title>
        <authorList>
            <consortium name="The Broad Institute Genomics Platform"/>
            <consortium name="The Broad Institute Genome Sequencing Center for Infectious Disease"/>
            <person name="Wu L."/>
            <person name="Ma J."/>
        </authorList>
    </citation>
    <scope>NUCLEOTIDE SEQUENCE [LARGE SCALE GENOMIC DNA]</scope>
    <source>
        <strain evidence="3">CECT 7069</strain>
    </source>
</reference>
<organism evidence="2 3">
    <name type="scientific">Methylobacterium adhaesivum</name>
    <dbReference type="NCBI Taxonomy" id="333297"/>
    <lineage>
        <taxon>Bacteria</taxon>
        <taxon>Pseudomonadati</taxon>
        <taxon>Pseudomonadota</taxon>
        <taxon>Alphaproteobacteria</taxon>
        <taxon>Hyphomicrobiales</taxon>
        <taxon>Methylobacteriaceae</taxon>
        <taxon>Methylobacterium</taxon>
    </lineage>
</organism>
<dbReference type="Proteomes" id="UP001224644">
    <property type="component" value="Unassembled WGS sequence"/>
</dbReference>
<gene>
    <name evidence="2" type="ORF">QWZ12_19455</name>
</gene>
<sequence length="56" mass="6607">MTDTANQFKKAPKRKKEKTRSVQVSPEMRQAYADLIKQKEEREDYAKHLPSNDKGR</sequence>
<dbReference type="RefSeq" id="WP_238221912.1">
    <property type="nucleotide sequence ID" value="NZ_BPQD01000002.1"/>
</dbReference>
<accession>A0ABT8BMN7</accession>
<name>A0ABT8BMN7_9HYPH</name>
<evidence type="ECO:0000313" key="2">
    <source>
        <dbReference type="EMBL" id="MDN3592777.1"/>
    </source>
</evidence>
<feature type="region of interest" description="Disordered" evidence="1">
    <location>
        <begin position="1"/>
        <end position="29"/>
    </location>
</feature>
<evidence type="ECO:0000313" key="3">
    <source>
        <dbReference type="Proteomes" id="UP001224644"/>
    </source>
</evidence>
<evidence type="ECO:0008006" key="4">
    <source>
        <dbReference type="Google" id="ProtNLM"/>
    </source>
</evidence>
<dbReference type="EMBL" id="JAUFPX010000018">
    <property type="protein sequence ID" value="MDN3592777.1"/>
    <property type="molecule type" value="Genomic_DNA"/>
</dbReference>
<feature type="region of interest" description="Disordered" evidence="1">
    <location>
        <begin position="37"/>
        <end position="56"/>
    </location>
</feature>
<comment type="caution">
    <text evidence="2">The sequence shown here is derived from an EMBL/GenBank/DDBJ whole genome shotgun (WGS) entry which is preliminary data.</text>
</comment>
<keyword evidence="3" id="KW-1185">Reference proteome</keyword>